<feature type="region of interest" description="Disordered" evidence="1">
    <location>
        <begin position="66"/>
        <end position="158"/>
    </location>
</feature>
<comment type="caution">
    <text evidence="2">The sequence shown here is derived from an EMBL/GenBank/DDBJ whole genome shotgun (WGS) entry which is preliminary data.</text>
</comment>
<organism evidence="2 3">
    <name type="scientific">Collybia nuda</name>
    <dbReference type="NCBI Taxonomy" id="64659"/>
    <lineage>
        <taxon>Eukaryota</taxon>
        <taxon>Fungi</taxon>
        <taxon>Dikarya</taxon>
        <taxon>Basidiomycota</taxon>
        <taxon>Agaricomycotina</taxon>
        <taxon>Agaricomycetes</taxon>
        <taxon>Agaricomycetidae</taxon>
        <taxon>Agaricales</taxon>
        <taxon>Tricholomatineae</taxon>
        <taxon>Clitocybaceae</taxon>
        <taxon>Collybia</taxon>
    </lineage>
</organism>
<name>A0A9P6CJ65_9AGAR</name>
<accession>A0A9P6CJ65</accession>
<feature type="compositionally biased region" description="Low complexity" evidence="1">
    <location>
        <begin position="78"/>
        <end position="95"/>
    </location>
</feature>
<sequence>MTSTNGRTATLPVFVERHTVRKHDSLDSFTDMSVSFVDAGGALDEKKDFSPDASFGALSLKDVGGTLADYNDGPYSPAPSSGSSSAASTLSSPVDSAPPSPRLTATRPDIEISSVRHLDVGEIADQPTYPEPVHITSTAPRHAPDAPTAAYRNSIDIV</sequence>
<dbReference type="EMBL" id="MU150233">
    <property type="protein sequence ID" value="KAF9468426.1"/>
    <property type="molecule type" value="Genomic_DNA"/>
</dbReference>
<reference evidence="2" key="1">
    <citation type="submission" date="2020-11" db="EMBL/GenBank/DDBJ databases">
        <authorList>
            <consortium name="DOE Joint Genome Institute"/>
            <person name="Ahrendt S."/>
            <person name="Riley R."/>
            <person name="Andreopoulos W."/>
            <person name="Labutti K."/>
            <person name="Pangilinan J."/>
            <person name="Ruiz-Duenas F.J."/>
            <person name="Barrasa J.M."/>
            <person name="Sanchez-Garcia M."/>
            <person name="Camarero S."/>
            <person name="Miyauchi S."/>
            <person name="Serrano A."/>
            <person name="Linde D."/>
            <person name="Babiker R."/>
            <person name="Drula E."/>
            <person name="Ayuso-Fernandez I."/>
            <person name="Pacheco R."/>
            <person name="Padilla G."/>
            <person name="Ferreira P."/>
            <person name="Barriuso J."/>
            <person name="Kellner H."/>
            <person name="Castanera R."/>
            <person name="Alfaro M."/>
            <person name="Ramirez L."/>
            <person name="Pisabarro A.G."/>
            <person name="Kuo A."/>
            <person name="Tritt A."/>
            <person name="Lipzen A."/>
            <person name="He G."/>
            <person name="Yan M."/>
            <person name="Ng V."/>
            <person name="Cullen D."/>
            <person name="Martin F."/>
            <person name="Rosso M.-N."/>
            <person name="Henrissat B."/>
            <person name="Hibbett D."/>
            <person name="Martinez A.T."/>
            <person name="Grigoriev I.V."/>
        </authorList>
    </citation>
    <scope>NUCLEOTIDE SEQUENCE</scope>
    <source>
        <strain evidence="2">CBS 247.69</strain>
    </source>
</reference>
<evidence type="ECO:0000313" key="3">
    <source>
        <dbReference type="Proteomes" id="UP000807353"/>
    </source>
</evidence>
<keyword evidence="3" id="KW-1185">Reference proteome</keyword>
<dbReference type="AlphaFoldDB" id="A0A9P6CJ65"/>
<proteinExistence type="predicted"/>
<feature type="compositionally biased region" description="Basic and acidic residues" evidence="1">
    <location>
        <begin position="108"/>
        <end position="120"/>
    </location>
</feature>
<dbReference type="Proteomes" id="UP000807353">
    <property type="component" value="Unassembled WGS sequence"/>
</dbReference>
<evidence type="ECO:0000313" key="2">
    <source>
        <dbReference type="EMBL" id="KAF9468426.1"/>
    </source>
</evidence>
<dbReference type="OrthoDB" id="3108709at2759"/>
<gene>
    <name evidence="2" type="ORF">BDZ94DRAFT_1246774</name>
</gene>
<evidence type="ECO:0000256" key="1">
    <source>
        <dbReference type="SAM" id="MobiDB-lite"/>
    </source>
</evidence>
<protein>
    <submittedName>
        <fullName evidence="2">Uncharacterized protein</fullName>
    </submittedName>
</protein>